<dbReference type="InterPro" id="IPR031314">
    <property type="entry name" value="DNK_dom"/>
</dbReference>
<dbReference type="SUPFAM" id="SSF52540">
    <property type="entry name" value="P-loop containing nucleoside triphosphate hydrolases"/>
    <property type="match status" value="1"/>
</dbReference>
<evidence type="ECO:0000313" key="3">
    <source>
        <dbReference type="Proteomes" id="UP000595362"/>
    </source>
</evidence>
<keyword evidence="2" id="KW-0808">Transferase</keyword>
<proteinExistence type="predicted"/>
<protein>
    <submittedName>
        <fullName evidence="2">Deoxynucleoside kinase</fullName>
    </submittedName>
</protein>
<keyword evidence="2" id="KW-0418">Kinase</keyword>
<feature type="domain" description="Deoxynucleoside kinase" evidence="1">
    <location>
        <begin position="10"/>
        <end position="191"/>
    </location>
</feature>
<dbReference type="Proteomes" id="UP000595362">
    <property type="component" value="Chromosome"/>
</dbReference>
<evidence type="ECO:0000259" key="1">
    <source>
        <dbReference type="Pfam" id="PF01712"/>
    </source>
</evidence>
<dbReference type="InterPro" id="IPR027417">
    <property type="entry name" value="P-loop_NTPase"/>
</dbReference>
<reference evidence="2 3" key="1">
    <citation type="submission" date="2020-07" db="EMBL/GenBank/DDBJ databases">
        <title>Huge and variable diversity of episymbiotic CPR bacteria and DPANN archaea in groundwater ecosystems.</title>
        <authorList>
            <person name="He C.Y."/>
            <person name="Keren R."/>
            <person name="Whittaker M."/>
            <person name="Farag I.F."/>
            <person name="Doudna J."/>
            <person name="Cate J.H.D."/>
            <person name="Banfield J.F."/>
        </authorList>
    </citation>
    <scope>NUCLEOTIDE SEQUENCE [LARGE SCALE GENOMIC DNA]</scope>
    <source>
        <strain evidence="2">NC_groundwater_70_Ag_B-0.1um_54_66</strain>
    </source>
</reference>
<gene>
    <name evidence="2" type="ORF">HYS17_02820</name>
</gene>
<dbReference type="Pfam" id="PF01712">
    <property type="entry name" value="dNK"/>
    <property type="match status" value="1"/>
</dbReference>
<dbReference type="Gene3D" id="3.40.50.300">
    <property type="entry name" value="P-loop containing nucleotide triphosphate hydrolases"/>
    <property type="match status" value="1"/>
</dbReference>
<organism evidence="2 3">
    <name type="scientific">Micavibrio aeruginosavorus</name>
    <dbReference type="NCBI Taxonomy" id="349221"/>
    <lineage>
        <taxon>Bacteria</taxon>
        <taxon>Pseudomonadati</taxon>
        <taxon>Bdellovibrionota</taxon>
        <taxon>Bdellovibrionia</taxon>
        <taxon>Bdellovibrionales</taxon>
        <taxon>Pseudobdellovibrionaceae</taxon>
        <taxon>Micavibrio</taxon>
    </lineage>
</organism>
<accession>A0A7T5UGX7</accession>
<dbReference type="GO" id="GO:0016301">
    <property type="term" value="F:kinase activity"/>
    <property type="evidence" value="ECO:0007669"/>
    <property type="project" value="UniProtKB-KW"/>
</dbReference>
<sequence length="207" mass="23622">MSHIEIIAGVGAGKTSLGKALSGYGFSFIPEEFETNPFLTAFHQDPRSCAFEFGMTMLMMHYNKINQRPQTDRQPVYDFSLVTNEAYARSYLDFALMKPGLADLYIRSTAQARKESVKPAARIFLELRPETQIERIRKRGRELEREDRTTLDFIRILQQYLGDIASGLNDGVPLIRLDAERYNWVDSEKDKAFAARFIRGETGRGPA</sequence>
<dbReference type="AlphaFoldDB" id="A0A7T5UGX7"/>
<dbReference type="EMBL" id="CP066681">
    <property type="protein sequence ID" value="QQG36724.1"/>
    <property type="molecule type" value="Genomic_DNA"/>
</dbReference>
<evidence type="ECO:0000313" key="2">
    <source>
        <dbReference type="EMBL" id="QQG36724.1"/>
    </source>
</evidence>
<name>A0A7T5UGX7_9BACT</name>